<dbReference type="AlphaFoldDB" id="A0A0F9PVX9"/>
<evidence type="ECO:0008006" key="2">
    <source>
        <dbReference type="Google" id="ProtNLM"/>
    </source>
</evidence>
<dbReference type="EMBL" id="LAZR01002014">
    <property type="protein sequence ID" value="KKN35765.1"/>
    <property type="molecule type" value="Genomic_DNA"/>
</dbReference>
<gene>
    <name evidence="1" type="ORF">LCGC14_0780450</name>
</gene>
<name>A0A0F9PVX9_9ZZZZ</name>
<reference evidence="1" key="1">
    <citation type="journal article" date="2015" name="Nature">
        <title>Complex archaea that bridge the gap between prokaryotes and eukaryotes.</title>
        <authorList>
            <person name="Spang A."/>
            <person name="Saw J.H."/>
            <person name="Jorgensen S.L."/>
            <person name="Zaremba-Niedzwiedzka K."/>
            <person name="Martijn J."/>
            <person name="Lind A.E."/>
            <person name="van Eijk R."/>
            <person name="Schleper C."/>
            <person name="Guy L."/>
            <person name="Ettema T.J."/>
        </authorList>
    </citation>
    <scope>NUCLEOTIDE SEQUENCE</scope>
</reference>
<sequence length="241" mass="27364">MLHNFYLIHQHTGICLIHRKYGTIEFNQDLVSGFLTALKDFSVEFSKGSGELKVIDMQVFYLLLVFKEGVLCTAAADKNDDAKITHKALTDIIDKFVGKFSGQLENWSGDVRIFRDFEKVIDEVLKVGKIAEIQLKIPILKIFKKDFVKSQKRIAKKGLVLSEDDLREVKDVKPEWAAKRLPKQVIATGVLNKEEFKIAHLADGFHTIADIAEESGHPEADIQKIINNLDKLELLSFVEIK</sequence>
<comment type="caution">
    <text evidence="1">The sequence shown here is derived from an EMBL/GenBank/DDBJ whole genome shotgun (WGS) entry which is preliminary data.</text>
</comment>
<proteinExistence type="predicted"/>
<accession>A0A0F9PVX9</accession>
<protein>
    <recommendedName>
        <fullName evidence="2">Longin domain-containing protein</fullName>
    </recommendedName>
</protein>
<organism evidence="1">
    <name type="scientific">marine sediment metagenome</name>
    <dbReference type="NCBI Taxonomy" id="412755"/>
    <lineage>
        <taxon>unclassified sequences</taxon>
        <taxon>metagenomes</taxon>
        <taxon>ecological metagenomes</taxon>
    </lineage>
</organism>
<evidence type="ECO:0000313" key="1">
    <source>
        <dbReference type="EMBL" id="KKN35765.1"/>
    </source>
</evidence>